<dbReference type="RefSeq" id="WP_072427564.1">
    <property type="nucleotide sequence ID" value="NZ_FPKR01000003.1"/>
</dbReference>
<dbReference type="InterPro" id="IPR057326">
    <property type="entry name" value="KR_dom"/>
</dbReference>
<dbReference type="EMBL" id="FPKR01000003">
    <property type="protein sequence ID" value="SFZ73933.1"/>
    <property type="molecule type" value="Genomic_DNA"/>
</dbReference>
<evidence type="ECO:0000256" key="3">
    <source>
        <dbReference type="RuleBase" id="RU000363"/>
    </source>
</evidence>
<dbReference type="InterPro" id="IPR020904">
    <property type="entry name" value="Sc_DH/Rdtase_CS"/>
</dbReference>
<dbReference type="STRING" id="1121279.SAMN02745887_01041"/>
<comment type="similarity">
    <text evidence="1 3">Belongs to the short-chain dehydrogenases/reductases (SDR) family.</text>
</comment>
<protein>
    <submittedName>
        <fullName evidence="5">Short-chain dehydrogenase</fullName>
    </submittedName>
</protein>
<dbReference type="CDD" id="cd05332">
    <property type="entry name" value="11beta-HSD1_like_SDR_c"/>
    <property type="match status" value="1"/>
</dbReference>
<gene>
    <name evidence="5" type="ORF">SAMN02745887_01041</name>
</gene>
<dbReference type="Gene3D" id="3.40.50.720">
    <property type="entry name" value="NAD(P)-binding Rossmann-like Domain"/>
    <property type="match status" value="1"/>
</dbReference>
<accession>A0A1K2HB67</accession>
<name>A0A1K2HB67_9NEIS</name>
<dbReference type="SMART" id="SM00822">
    <property type="entry name" value="PKS_KR"/>
    <property type="match status" value="1"/>
</dbReference>
<proteinExistence type="inferred from homology"/>
<dbReference type="Pfam" id="PF00106">
    <property type="entry name" value="adh_short"/>
    <property type="match status" value="1"/>
</dbReference>
<dbReference type="SUPFAM" id="SSF51735">
    <property type="entry name" value="NAD(P)-binding Rossmann-fold domains"/>
    <property type="match status" value="1"/>
</dbReference>
<dbReference type="GO" id="GO:0016020">
    <property type="term" value="C:membrane"/>
    <property type="evidence" value="ECO:0007669"/>
    <property type="project" value="TreeGrafter"/>
</dbReference>
<evidence type="ECO:0000256" key="2">
    <source>
        <dbReference type="ARBA" id="ARBA00023002"/>
    </source>
</evidence>
<dbReference type="NCBIfam" id="NF004825">
    <property type="entry name" value="PRK06181.1"/>
    <property type="match status" value="1"/>
</dbReference>
<dbReference type="Proteomes" id="UP000186513">
    <property type="component" value="Unassembled WGS sequence"/>
</dbReference>
<dbReference type="InterPro" id="IPR036291">
    <property type="entry name" value="NAD(P)-bd_dom_sf"/>
</dbReference>
<evidence type="ECO:0000256" key="1">
    <source>
        <dbReference type="ARBA" id="ARBA00006484"/>
    </source>
</evidence>
<dbReference type="PRINTS" id="PR00081">
    <property type="entry name" value="GDHRDH"/>
</dbReference>
<dbReference type="PANTHER" id="PTHR44196">
    <property type="entry name" value="DEHYDROGENASE/REDUCTASE SDR FAMILY MEMBER 7B"/>
    <property type="match status" value="1"/>
</dbReference>
<dbReference type="AlphaFoldDB" id="A0A1K2HB67"/>
<dbReference type="GO" id="GO:0016491">
    <property type="term" value="F:oxidoreductase activity"/>
    <property type="evidence" value="ECO:0007669"/>
    <property type="project" value="UniProtKB-KW"/>
</dbReference>
<dbReference type="PRINTS" id="PR00080">
    <property type="entry name" value="SDRFAMILY"/>
</dbReference>
<dbReference type="InterPro" id="IPR002347">
    <property type="entry name" value="SDR_fam"/>
</dbReference>
<feature type="domain" description="Ketoreductase" evidence="4">
    <location>
        <begin position="6"/>
        <end position="189"/>
    </location>
</feature>
<evidence type="ECO:0000259" key="4">
    <source>
        <dbReference type="SMART" id="SM00822"/>
    </source>
</evidence>
<reference evidence="5 6" key="1">
    <citation type="submission" date="2016-11" db="EMBL/GenBank/DDBJ databases">
        <authorList>
            <person name="Jaros S."/>
            <person name="Januszkiewicz K."/>
            <person name="Wedrychowicz H."/>
        </authorList>
    </citation>
    <scope>NUCLEOTIDE SEQUENCE [LARGE SCALE GENOMIC DNA]</scope>
    <source>
        <strain evidence="5 6">DSM 18899</strain>
    </source>
</reference>
<dbReference type="OrthoDB" id="9790266at2"/>
<organism evidence="5 6">
    <name type="scientific">Chitinimonas taiwanensis DSM 18899</name>
    <dbReference type="NCBI Taxonomy" id="1121279"/>
    <lineage>
        <taxon>Bacteria</taxon>
        <taxon>Pseudomonadati</taxon>
        <taxon>Pseudomonadota</taxon>
        <taxon>Betaproteobacteria</taxon>
        <taxon>Neisseriales</taxon>
        <taxon>Chitinibacteraceae</taxon>
        <taxon>Chitinimonas</taxon>
    </lineage>
</organism>
<keyword evidence="6" id="KW-1185">Reference proteome</keyword>
<keyword evidence="2" id="KW-0560">Oxidoreductase</keyword>
<evidence type="ECO:0000313" key="5">
    <source>
        <dbReference type="EMBL" id="SFZ73933.1"/>
    </source>
</evidence>
<dbReference type="PANTHER" id="PTHR44196:SF1">
    <property type="entry name" value="DEHYDROGENASE_REDUCTASE SDR FAMILY MEMBER 7B"/>
    <property type="match status" value="1"/>
</dbReference>
<sequence length="264" mass="28603">MDYQQQVVWITGASSGIGEALAYALAARGARLVLSARRVDELARVRAACARPEQHLLMPLDLAEPDSFAAKVAEVEAQCGRIDMLINNAGVSQRALARDTRFEVDRRLIEVNYLGTVALSKAVLPGMLARGRGHFVTVTSLVGKFGTPMRSSYAAAKHALHGFFDSLRAELWRDGIAVTLVCPGFIKTNLPLVALTADGSPQGRMDQAQENGIAPDECARRILRGLDAGQVEIVVAGPRERLGLMIKRFAPSLFNRLIRKASVT</sequence>
<evidence type="ECO:0000313" key="6">
    <source>
        <dbReference type="Proteomes" id="UP000186513"/>
    </source>
</evidence>
<dbReference type="PROSITE" id="PS00061">
    <property type="entry name" value="ADH_SHORT"/>
    <property type="match status" value="1"/>
</dbReference>